<dbReference type="EMBL" id="BTSX01000006">
    <property type="protein sequence ID" value="GMT05544.1"/>
    <property type="molecule type" value="Genomic_DNA"/>
</dbReference>
<comment type="subcellular location">
    <subcellularLocation>
        <location evidence="1">Membrane</location>
        <topology evidence="1">Multi-pass membrane protein</topology>
    </subcellularLocation>
</comment>
<feature type="transmembrane region" description="Helical" evidence="3">
    <location>
        <begin position="238"/>
        <end position="258"/>
    </location>
</feature>
<feature type="transmembrane region" description="Helical" evidence="3">
    <location>
        <begin position="399"/>
        <end position="418"/>
    </location>
</feature>
<keyword evidence="3" id="KW-0472">Membrane</keyword>
<proteinExistence type="predicted"/>
<feature type="transmembrane region" description="Helical" evidence="3">
    <location>
        <begin position="119"/>
        <end position="139"/>
    </location>
</feature>
<feature type="domain" description="Major facilitator superfamily (MFS) profile" evidence="4">
    <location>
        <begin position="72"/>
        <end position="490"/>
    </location>
</feature>
<dbReference type="GO" id="GO:0016020">
    <property type="term" value="C:membrane"/>
    <property type="evidence" value="ECO:0007669"/>
    <property type="project" value="UniProtKB-SubCell"/>
</dbReference>
<protein>
    <recommendedName>
        <fullName evidence="4">Major facilitator superfamily (MFS) profile domain-containing protein</fullName>
    </recommendedName>
</protein>
<feature type="transmembrane region" description="Helical" evidence="3">
    <location>
        <begin position="467"/>
        <end position="486"/>
    </location>
</feature>
<keyword evidence="3" id="KW-0812">Transmembrane</keyword>
<feature type="transmembrane region" description="Helical" evidence="3">
    <location>
        <begin position="146"/>
        <end position="166"/>
    </location>
</feature>
<evidence type="ECO:0000256" key="3">
    <source>
        <dbReference type="SAM" id="Phobius"/>
    </source>
</evidence>
<dbReference type="InterPro" id="IPR020846">
    <property type="entry name" value="MFS_dom"/>
</dbReference>
<dbReference type="Proteomes" id="UP001432027">
    <property type="component" value="Unassembled WGS sequence"/>
</dbReference>
<feature type="transmembrane region" description="Helical" evidence="3">
    <location>
        <begin position="178"/>
        <end position="199"/>
    </location>
</feature>
<feature type="region of interest" description="Disordered" evidence="2">
    <location>
        <begin position="500"/>
        <end position="521"/>
    </location>
</feature>
<dbReference type="SUPFAM" id="SSF103473">
    <property type="entry name" value="MFS general substrate transporter"/>
    <property type="match status" value="1"/>
</dbReference>
<dbReference type="InterPro" id="IPR036259">
    <property type="entry name" value="MFS_trans_sf"/>
</dbReference>
<dbReference type="Pfam" id="PF07690">
    <property type="entry name" value="MFS_1"/>
    <property type="match status" value="1"/>
</dbReference>
<dbReference type="InterPro" id="IPR011701">
    <property type="entry name" value="MFS"/>
</dbReference>
<evidence type="ECO:0000313" key="6">
    <source>
        <dbReference type="Proteomes" id="UP001432027"/>
    </source>
</evidence>
<feature type="transmembrane region" description="Helical" evidence="3">
    <location>
        <begin position="339"/>
        <end position="360"/>
    </location>
</feature>
<feature type="compositionally biased region" description="Basic and acidic residues" evidence="2">
    <location>
        <begin position="16"/>
        <end position="26"/>
    </location>
</feature>
<dbReference type="PANTHER" id="PTHR45757">
    <property type="entry name" value="PROTEIN CBG23364-RELATED"/>
    <property type="match status" value="1"/>
</dbReference>
<dbReference type="PANTHER" id="PTHR45757:SF17">
    <property type="entry name" value="MAJOR FACILITATOR SUPERFAMILY (MFS) PROFILE DOMAIN-CONTAINING PROTEIN"/>
    <property type="match status" value="1"/>
</dbReference>
<feature type="transmembrane region" description="Helical" evidence="3">
    <location>
        <begin position="430"/>
        <end position="455"/>
    </location>
</feature>
<evidence type="ECO:0000313" key="5">
    <source>
        <dbReference type="EMBL" id="GMT05544.1"/>
    </source>
</evidence>
<dbReference type="Gene3D" id="1.20.1250.20">
    <property type="entry name" value="MFS general substrate transporter like domains"/>
    <property type="match status" value="2"/>
</dbReference>
<feature type="transmembrane region" description="Helical" evidence="3">
    <location>
        <begin position="303"/>
        <end position="327"/>
    </location>
</feature>
<evidence type="ECO:0000256" key="2">
    <source>
        <dbReference type="SAM" id="MobiDB-lite"/>
    </source>
</evidence>
<comment type="caution">
    <text evidence="5">The sequence shown here is derived from an EMBL/GenBank/DDBJ whole genome shotgun (WGS) entry which is preliminary data.</text>
</comment>
<evidence type="ECO:0000259" key="4">
    <source>
        <dbReference type="PROSITE" id="PS50850"/>
    </source>
</evidence>
<keyword evidence="6" id="KW-1185">Reference proteome</keyword>
<sequence length="521" mass="57365">SASGKQPSLEDPTDDSPTKSSDEATKSMDSSEQLMGEETRTDVIDEKVEMDDDDDAPRCCIPFRFIVIFVGLICLVALQANITVINLAFVCMSEDTSGLYNNNGTLINRFVYTPKEKGFIISAVAVGTFIGAIVFNWLHAKFGARWPFFSAGLVSAVSTVAIPIMAEQSIHMLVIVRFVQGFAFAADFAAVGVICVRWAPLKETATFIGILMSFGAIAFTLTNPVVGAFCTSRWGWRAAFYAFGAVTTLLFMLFLVVYRDDPRKHKAVSRRELAVIEKDKTAEHIHRDGFVPYKEICTDRTVLVVWLNSMIEINTAVLLLTYAPIYFSKVLGFSITETSYYASLGAIFHAAIKMSVGFLSDSMGCFSERAKLIFFNTIAAGVAAFTCAGIGFAPTRETGVFMLTLTASIMAANAGGFFKCGALVSRQYAHFVLATMQMMKCAAHIIGPAMVTILTSSDGDDKGWRNVFILNCVLLLIANFLFYPFATDKPAEFTKITKESRRKEIEEEKRQKEERNAVEMA</sequence>
<gene>
    <name evidence="5" type="ORF">PENTCL1PPCAC_27718</name>
</gene>
<feature type="transmembrane region" description="Helical" evidence="3">
    <location>
        <begin position="372"/>
        <end position="393"/>
    </location>
</feature>
<dbReference type="AlphaFoldDB" id="A0AAV5UHZ8"/>
<reference evidence="5" key="1">
    <citation type="submission" date="2023-10" db="EMBL/GenBank/DDBJ databases">
        <title>Genome assembly of Pristionchus species.</title>
        <authorList>
            <person name="Yoshida K."/>
            <person name="Sommer R.J."/>
        </authorList>
    </citation>
    <scope>NUCLEOTIDE SEQUENCE</scope>
    <source>
        <strain evidence="5">RS0144</strain>
    </source>
</reference>
<dbReference type="PROSITE" id="PS50850">
    <property type="entry name" value="MFS"/>
    <property type="match status" value="1"/>
</dbReference>
<feature type="transmembrane region" description="Helical" evidence="3">
    <location>
        <begin position="206"/>
        <end position="226"/>
    </location>
</feature>
<accession>A0AAV5UHZ8</accession>
<evidence type="ECO:0000256" key="1">
    <source>
        <dbReference type="ARBA" id="ARBA00004141"/>
    </source>
</evidence>
<feature type="non-terminal residue" evidence="5">
    <location>
        <position position="1"/>
    </location>
</feature>
<name>A0AAV5UHZ8_9BILA</name>
<dbReference type="GO" id="GO:0022857">
    <property type="term" value="F:transmembrane transporter activity"/>
    <property type="evidence" value="ECO:0007669"/>
    <property type="project" value="InterPro"/>
</dbReference>
<keyword evidence="3" id="KW-1133">Transmembrane helix</keyword>
<feature type="region of interest" description="Disordered" evidence="2">
    <location>
        <begin position="1"/>
        <end position="45"/>
    </location>
</feature>
<organism evidence="5 6">
    <name type="scientific">Pristionchus entomophagus</name>
    <dbReference type="NCBI Taxonomy" id="358040"/>
    <lineage>
        <taxon>Eukaryota</taxon>
        <taxon>Metazoa</taxon>
        <taxon>Ecdysozoa</taxon>
        <taxon>Nematoda</taxon>
        <taxon>Chromadorea</taxon>
        <taxon>Rhabditida</taxon>
        <taxon>Rhabditina</taxon>
        <taxon>Diplogasteromorpha</taxon>
        <taxon>Diplogasteroidea</taxon>
        <taxon>Neodiplogasteridae</taxon>
        <taxon>Pristionchus</taxon>
    </lineage>
</organism>
<feature type="transmembrane region" description="Helical" evidence="3">
    <location>
        <begin position="65"/>
        <end position="89"/>
    </location>
</feature>